<evidence type="ECO:0000313" key="3">
    <source>
        <dbReference type="Proteomes" id="UP000218209"/>
    </source>
</evidence>
<organism evidence="2 3">
    <name type="scientific">Porphyra umbilicalis</name>
    <name type="common">Purple laver</name>
    <name type="synonym">Red alga</name>
    <dbReference type="NCBI Taxonomy" id="2786"/>
    <lineage>
        <taxon>Eukaryota</taxon>
        <taxon>Rhodophyta</taxon>
        <taxon>Bangiophyceae</taxon>
        <taxon>Bangiales</taxon>
        <taxon>Bangiaceae</taxon>
        <taxon>Porphyra</taxon>
    </lineage>
</organism>
<feature type="region of interest" description="Disordered" evidence="1">
    <location>
        <begin position="194"/>
        <end position="241"/>
    </location>
</feature>
<feature type="region of interest" description="Disordered" evidence="1">
    <location>
        <begin position="1"/>
        <end position="25"/>
    </location>
</feature>
<reference evidence="2 3" key="1">
    <citation type="submission" date="2017-03" db="EMBL/GenBank/DDBJ databases">
        <title>WGS assembly of Porphyra umbilicalis.</title>
        <authorList>
            <person name="Brawley S.H."/>
            <person name="Blouin N.A."/>
            <person name="Ficko-Blean E."/>
            <person name="Wheeler G.L."/>
            <person name="Lohr M."/>
            <person name="Goodson H.V."/>
            <person name="Jenkins J.W."/>
            <person name="Blaby-Haas C.E."/>
            <person name="Helliwell K.E."/>
            <person name="Chan C."/>
            <person name="Marriage T."/>
            <person name="Bhattacharya D."/>
            <person name="Klein A.S."/>
            <person name="Badis Y."/>
            <person name="Brodie J."/>
            <person name="Cao Y."/>
            <person name="Collen J."/>
            <person name="Dittami S.M."/>
            <person name="Gachon C.M."/>
            <person name="Green B.R."/>
            <person name="Karpowicz S."/>
            <person name="Kim J.W."/>
            <person name="Kudahl U."/>
            <person name="Lin S."/>
            <person name="Michel G."/>
            <person name="Mittag M."/>
            <person name="Olson B.J."/>
            <person name="Pangilinan J."/>
            <person name="Peng Y."/>
            <person name="Qiu H."/>
            <person name="Shu S."/>
            <person name="Singer J.T."/>
            <person name="Smith A.G."/>
            <person name="Sprecher B.N."/>
            <person name="Wagner V."/>
            <person name="Wang W."/>
            <person name="Wang Z.-Y."/>
            <person name="Yan J."/>
            <person name="Yarish C."/>
            <person name="Zoeuner-Riek S."/>
            <person name="Zhuang Y."/>
            <person name="Zou Y."/>
            <person name="Lindquist E.A."/>
            <person name="Grimwood J."/>
            <person name="Barry K."/>
            <person name="Rokhsar D.S."/>
            <person name="Schmutz J."/>
            <person name="Stiller J.W."/>
            <person name="Grossman A.R."/>
            <person name="Prochnik S.E."/>
        </authorList>
    </citation>
    <scope>NUCLEOTIDE SEQUENCE [LARGE SCALE GENOMIC DNA]</scope>
    <source>
        <strain evidence="2">4086291</strain>
    </source>
</reference>
<evidence type="ECO:0000313" key="2">
    <source>
        <dbReference type="EMBL" id="OSX77661.1"/>
    </source>
</evidence>
<accession>A0A1X6P9T9</accession>
<proteinExistence type="predicted"/>
<protein>
    <submittedName>
        <fullName evidence="2">Uncharacterized protein</fullName>
    </submittedName>
</protein>
<feature type="region of interest" description="Disordered" evidence="1">
    <location>
        <begin position="82"/>
        <end position="146"/>
    </location>
</feature>
<feature type="compositionally biased region" description="Low complexity" evidence="1">
    <location>
        <begin position="228"/>
        <end position="241"/>
    </location>
</feature>
<dbReference type="AlphaFoldDB" id="A0A1X6P9T9"/>
<gene>
    <name evidence="2" type="ORF">BU14_0138s0007</name>
</gene>
<feature type="region of interest" description="Disordered" evidence="1">
    <location>
        <begin position="315"/>
        <end position="345"/>
    </location>
</feature>
<evidence type="ECO:0000256" key="1">
    <source>
        <dbReference type="SAM" id="MobiDB-lite"/>
    </source>
</evidence>
<sequence>MVSILLAAADPPVSERNTRHRAPHQTALEQKRICWAPVRRQPPKQKRILLGASAVAALGHPHRTARHLPPGGPPRVARPCIPTRFGPAAGPPPDAPAGGAPDAIDGGGHAVAAPPARADGVPPDGRARGAGGGTARPAGARASVGRPYGAERRAVARAHAGGPPVPVRSASTRQRAGVCCAAVLPAALAVCGGAGRARPPRQAVRSGCQGGGCHGGGSRKRLERVAGRRPASGGSSGPCAPGEAAGVDVAAGGGGGGARGRGRRWRRVADRLPIVSSDGPRRVRPGDGTCRGHGPVGAAAALSPATVATATRAPMVGAPRRRCGGWRAVPPAPPPRRRWTMRGGR</sequence>
<dbReference type="Proteomes" id="UP000218209">
    <property type="component" value="Unassembled WGS sequence"/>
</dbReference>
<feature type="compositionally biased region" description="Basic residues" evidence="1">
    <location>
        <begin position="335"/>
        <end position="345"/>
    </location>
</feature>
<keyword evidence="3" id="KW-1185">Reference proteome</keyword>
<name>A0A1X6P9T9_PORUM</name>
<dbReference type="EMBL" id="KV918831">
    <property type="protein sequence ID" value="OSX77661.1"/>
    <property type="molecule type" value="Genomic_DNA"/>
</dbReference>